<evidence type="ECO:0000313" key="2">
    <source>
        <dbReference type="EMBL" id="TYS88693.1"/>
    </source>
</evidence>
<feature type="transmembrane region" description="Helical" evidence="1">
    <location>
        <begin position="223"/>
        <end position="241"/>
    </location>
</feature>
<protein>
    <submittedName>
        <fullName evidence="2">Uncharacterized protein</fullName>
    </submittedName>
</protein>
<evidence type="ECO:0000256" key="1">
    <source>
        <dbReference type="SAM" id="Phobius"/>
    </source>
</evidence>
<feature type="transmembrane region" description="Helical" evidence="1">
    <location>
        <begin position="199"/>
        <end position="216"/>
    </location>
</feature>
<dbReference type="OrthoDB" id="2851062at2"/>
<accession>A0A5D4UN21</accession>
<reference evidence="2 3" key="1">
    <citation type="submission" date="2019-08" db="EMBL/GenBank/DDBJ databases">
        <title>Bacillus genomes from the desert of Cuatro Cienegas, Coahuila.</title>
        <authorList>
            <person name="Olmedo-Alvarez G."/>
        </authorList>
    </citation>
    <scope>NUCLEOTIDE SEQUENCE [LARGE SCALE GENOMIC DNA]</scope>
    <source>
        <strain evidence="2 3">CH87b_3T</strain>
    </source>
</reference>
<dbReference type="Proteomes" id="UP000324269">
    <property type="component" value="Unassembled WGS sequence"/>
</dbReference>
<gene>
    <name evidence="2" type="ORF">FZC85_04575</name>
</gene>
<organism evidence="2 3">
    <name type="scientific">Rossellomorea aquimaris</name>
    <dbReference type="NCBI Taxonomy" id="189382"/>
    <lineage>
        <taxon>Bacteria</taxon>
        <taxon>Bacillati</taxon>
        <taxon>Bacillota</taxon>
        <taxon>Bacilli</taxon>
        <taxon>Bacillales</taxon>
        <taxon>Bacillaceae</taxon>
        <taxon>Rossellomorea</taxon>
    </lineage>
</organism>
<feature type="transmembrane region" description="Helical" evidence="1">
    <location>
        <begin position="121"/>
        <end position="141"/>
    </location>
</feature>
<dbReference type="AlphaFoldDB" id="A0A5D4UN21"/>
<evidence type="ECO:0000313" key="3">
    <source>
        <dbReference type="Proteomes" id="UP000324269"/>
    </source>
</evidence>
<name>A0A5D4UN21_9BACI</name>
<dbReference type="RefSeq" id="WP_148967986.1">
    <property type="nucleotide sequence ID" value="NZ_JBNIKW010000001.1"/>
</dbReference>
<feature type="transmembrane region" description="Helical" evidence="1">
    <location>
        <begin position="94"/>
        <end position="115"/>
    </location>
</feature>
<sequence>MLLMWITIFVLNGFVYMVRKRLLIIEMYVTSLFSIYLALFADSILGGMFKLYSYFEAGVDWIDFVGAVGIYPAINILFLAFFPAKKNLIIKGMYILGWTLFALCYEFVAAHYSTFFQYSGWRLIYSVPIYPILYMTLLYNFRFVDKLLGIKKTFFHLTPLEWYGSLFFILYMNLFIDAVLKGRYELYYYVVKDVHPFDFFYRLILLSVPLLIFLSRQANDPTLWRYLVWIAVLGVIQQYAAALDLFHTTNWNISLSIAQFALILLLSCLNLRLLRYMKRGTDL</sequence>
<feature type="transmembrane region" description="Helical" evidence="1">
    <location>
        <begin position="21"/>
        <end position="41"/>
    </location>
</feature>
<feature type="transmembrane region" description="Helical" evidence="1">
    <location>
        <begin position="162"/>
        <end position="179"/>
    </location>
</feature>
<comment type="caution">
    <text evidence="2">The sequence shown here is derived from an EMBL/GenBank/DDBJ whole genome shotgun (WGS) entry which is preliminary data.</text>
</comment>
<feature type="transmembrane region" description="Helical" evidence="1">
    <location>
        <begin position="61"/>
        <end position="82"/>
    </location>
</feature>
<keyword evidence="1" id="KW-1133">Transmembrane helix</keyword>
<keyword evidence="1" id="KW-0812">Transmembrane</keyword>
<dbReference type="NCBIfam" id="NF041644">
    <property type="entry name" value="CBO0543_fam"/>
    <property type="match status" value="1"/>
</dbReference>
<keyword evidence="1" id="KW-0472">Membrane</keyword>
<dbReference type="InterPro" id="IPR048147">
    <property type="entry name" value="CBO0543-like"/>
</dbReference>
<proteinExistence type="predicted"/>
<feature type="transmembrane region" description="Helical" evidence="1">
    <location>
        <begin position="253"/>
        <end position="274"/>
    </location>
</feature>
<dbReference type="EMBL" id="VTEZ01000001">
    <property type="protein sequence ID" value="TYS88693.1"/>
    <property type="molecule type" value="Genomic_DNA"/>
</dbReference>